<evidence type="ECO:0000259" key="1">
    <source>
        <dbReference type="PROSITE" id="PS50093"/>
    </source>
</evidence>
<dbReference type="CDD" id="cd00146">
    <property type="entry name" value="PKD"/>
    <property type="match status" value="1"/>
</dbReference>
<dbReference type="SUPFAM" id="SSF49299">
    <property type="entry name" value="PKD domain"/>
    <property type="match status" value="1"/>
</dbReference>
<dbReference type="Pfam" id="PF18911">
    <property type="entry name" value="PKD_4"/>
    <property type="match status" value="1"/>
</dbReference>
<dbReference type="Pfam" id="PF25233">
    <property type="entry name" value="DUF7849"/>
    <property type="match status" value="1"/>
</dbReference>
<sequence length="668" mass="77605">MKKVVILSTFFFFTFCFSQTKVIDTITRSATIGYDLKGNQVSLKPQTPPLIQVAGAPAAYYSYFWEFGDGHYSKEKEPKHTYKKTGEKTVRLAVTNNYDNGKPPATRPKKVAVNEITDTNFKNIASIEEHQGLFLQKNREPVPEEEIVIVLSYQNLKEYTTNGKLYLFYNDKQFKNNNFEFIETRTHEGEIEIQAENIAMVDDFDNHESYLASNENIFYKNIRPIEDREDLEFTLEESKTLYRNSKVYEFENLDSGETRNVFFSLKTTPEMIKDTSATLTIRSVFVPDRNYKNHKVKNLEMEIVTSHDPNKMSSNGFLMNYRLVRFKTLNFKTRFQNDGEGPARIIKLETDIPEMFDKSTFKIVDMYPKCEICPKDEIVNYSCLDTIILKNQIHFTFKNIYLPGTNQKNVTEKDSTKGFVKYSMKFGKDFHKQKTKSRTSIIFDKNEPIITNYAVTRFMPGISVGIRTGYNYFTDQPNPKSYFLGATISPFKSYRFYWQSEMNFSYLETNQSSSSNLTLTQFDPPIIDSNGQGYELGFTNRSSSTETISKNIDVVPISLRYNINNYIGVGVGPQISAIINQRTTTNQSTLFYAPIFENQEFTPGEEIEDTRQSASEIFETKTFEKFRTQVFADVTFGFARIGPSVGIRYMMDFKQDFNYWQFYAIWKF</sequence>
<dbReference type="SMART" id="SM00089">
    <property type="entry name" value="PKD"/>
    <property type="match status" value="1"/>
</dbReference>
<feature type="domain" description="PKD" evidence="1">
    <location>
        <begin position="54"/>
        <end position="97"/>
    </location>
</feature>
<dbReference type="Pfam" id="PF24595">
    <property type="entry name" value="DUF7619"/>
    <property type="match status" value="1"/>
</dbReference>
<dbReference type="InterPro" id="IPR013783">
    <property type="entry name" value="Ig-like_fold"/>
</dbReference>
<dbReference type="InterPro" id="IPR000601">
    <property type="entry name" value="PKD_dom"/>
</dbReference>
<dbReference type="InterPro" id="IPR057171">
    <property type="entry name" value="DUF7849"/>
</dbReference>
<dbReference type="RefSeq" id="WP_248435932.1">
    <property type="nucleotide sequence ID" value="NZ_CP096205.1"/>
</dbReference>
<evidence type="ECO:0000313" key="2">
    <source>
        <dbReference type="EMBL" id="UPQ80185.1"/>
    </source>
</evidence>
<keyword evidence="3" id="KW-1185">Reference proteome</keyword>
<dbReference type="InterPro" id="IPR022409">
    <property type="entry name" value="PKD/Chitinase_dom"/>
</dbReference>
<dbReference type="PROSITE" id="PS50093">
    <property type="entry name" value="PKD"/>
    <property type="match status" value="1"/>
</dbReference>
<dbReference type="InterPro" id="IPR035986">
    <property type="entry name" value="PKD_dom_sf"/>
</dbReference>
<accession>A0ABY4KLA8</accession>
<gene>
    <name evidence="2" type="ORF">M0M57_04960</name>
</gene>
<evidence type="ECO:0000313" key="3">
    <source>
        <dbReference type="Proteomes" id="UP000830583"/>
    </source>
</evidence>
<name>A0ABY4KLA8_9FLAO</name>
<dbReference type="EMBL" id="CP096205">
    <property type="protein sequence ID" value="UPQ80185.1"/>
    <property type="molecule type" value="Genomic_DNA"/>
</dbReference>
<reference evidence="2" key="1">
    <citation type="submission" date="2022-04" db="EMBL/GenBank/DDBJ databases">
        <title>Consumption of N2O by Flavobacterium azooxidireducens sp. nov. isolated from Decomposing Leaf Litter of Phragmites australis (Cav.).</title>
        <authorList>
            <person name="Behrendt U."/>
            <person name="Spanner T."/>
            <person name="Augustin J."/>
            <person name="Horn M.A."/>
            <person name="Kolb S."/>
            <person name="Ulrich A."/>
        </authorList>
    </citation>
    <scope>NUCLEOTIDE SEQUENCE</scope>
    <source>
        <strain evidence="2">IGB 4-14</strain>
    </source>
</reference>
<dbReference type="Gene3D" id="2.60.40.10">
    <property type="entry name" value="Immunoglobulins"/>
    <property type="match status" value="1"/>
</dbReference>
<protein>
    <submittedName>
        <fullName evidence="2">PKD domain-containing protein</fullName>
    </submittedName>
</protein>
<dbReference type="InterPro" id="IPR055353">
    <property type="entry name" value="DUF7619"/>
</dbReference>
<dbReference type="Proteomes" id="UP000830583">
    <property type="component" value="Chromosome"/>
</dbReference>
<proteinExistence type="predicted"/>
<organism evidence="2 3">
    <name type="scientific">Flavobacterium azooxidireducens</name>
    <dbReference type="NCBI Taxonomy" id="1871076"/>
    <lineage>
        <taxon>Bacteria</taxon>
        <taxon>Pseudomonadati</taxon>
        <taxon>Bacteroidota</taxon>
        <taxon>Flavobacteriia</taxon>
        <taxon>Flavobacteriales</taxon>
        <taxon>Flavobacteriaceae</taxon>
        <taxon>Flavobacterium</taxon>
    </lineage>
</organism>